<dbReference type="InterPro" id="IPR004044">
    <property type="entry name" value="KH_dom_type_2"/>
</dbReference>
<dbReference type="InterPro" id="IPR009019">
    <property type="entry name" value="KH_sf_prok-type"/>
</dbReference>
<dbReference type="GO" id="GO:0005525">
    <property type="term" value="F:GTP binding"/>
    <property type="evidence" value="ECO:0007669"/>
    <property type="project" value="UniProtKB-UniRule"/>
</dbReference>
<keyword evidence="4 6" id="KW-0342">GTP-binding</keyword>
<dbReference type="OrthoDB" id="8954335at2759"/>
<dbReference type="NCBIfam" id="NF000908">
    <property type="entry name" value="PRK00089.1"/>
    <property type="match status" value="1"/>
</dbReference>
<evidence type="ECO:0000256" key="3">
    <source>
        <dbReference type="ARBA" id="ARBA00022884"/>
    </source>
</evidence>
<dbReference type="SUPFAM" id="SSF52540">
    <property type="entry name" value="P-loop containing nucleoside triphosphate hydrolases"/>
    <property type="match status" value="1"/>
</dbReference>
<dbReference type="InterPro" id="IPR006073">
    <property type="entry name" value="GTP-bd"/>
</dbReference>
<accession>A0A836C977</accession>
<evidence type="ECO:0000313" key="10">
    <source>
        <dbReference type="EMBL" id="KAG5177775.1"/>
    </source>
</evidence>
<feature type="domain" description="Era-type G" evidence="9">
    <location>
        <begin position="24"/>
        <end position="205"/>
    </location>
</feature>
<keyword evidence="2 6" id="KW-0547">Nucleotide-binding</keyword>
<evidence type="ECO:0000256" key="7">
    <source>
        <dbReference type="RuleBase" id="RU003761"/>
    </source>
</evidence>
<feature type="domain" description="KH type-2" evidence="8">
    <location>
        <begin position="228"/>
        <end position="312"/>
    </location>
</feature>
<protein>
    <submittedName>
        <fullName evidence="10">PEra, plastid Era GTPase</fullName>
    </submittedName>
</protein>
<dbReference type="InterPro" id="IPR005662">
    <property type="entry name" value="GTPase_Era-like"/>
</dbReference>
<dbReference type="Pfam" id="PF07650">
    <property type="entry name" value="KH_2"/>
    <property type="match status" value="1"/>
</dbReference>
<dbReference type="Pfam" id="PF01926">
    <property type="entry name" value="MMR_HSR1"/>
    <property type="match status" value="1"/>
</dbReference>
<evidence type="ECO:0000259" key="8">
    <source>
        <dbReference type="PROSITE" id="PS50823"/>
    </source>
</evidence>
<dbReference type="HAMAP" id="MF_00367">
    <property type="entry name" value="GTPase_Era"/>
    <property type="match status" value="1"/>
</dbReference>
<feature type="region of interest" description="G2" evidence="6">
    <location>
        <begin position="58"/>
        <end position="62"/>
    </location>
</feature>
<dbReference type="GO" id="GO:0043024">
    <property type="term" value="F:ribosomal small subunit binding"/>
    <property type="evidence" value="ECO:0007669"/>
    <property type="project" value="TreeGrafter"/>
</dbReference>
<dbReference type="InterPro" id="IPR015946">
    <property type="entry name" value="KH_dom-like_a/b"/>
</dbReference>
<dbReference type="SUPFAM" id="SSF54814">
    <property type="entry name" value="Prokaryotic type KH domain (KH-domain type II)"/>
    <property type="match status" value="1"/>
</dbReference>
<dbReference type="Gene3D" id="3.40.50.300">
    <property type="entry name" value="P-loop containing nucleotide triphosphate hydrolases"/>
    <property type="match status" value="1"/>
</dbReference>
<evidence type="ECO:0000256" key="6">
    <source>
        <dbReference type="PROSITE-ProRule" id="PRU01050"/>
    </source>
</evidence>
<dbReference type="NCBIfam" id="TIGR00231">
    <property type="entry name" value="small_GTP"/>
    <property type="match status" value="1"/>
</dbReference>
<dbReference type="PROSITE" id="PS50823">
    <property type="entry name" value="KH_TYPE_2"/>
    <property type="match status" value="1"/>
</dbReference>
<evidence type="ECO:0000256" key="1">
    <source>
        <dbReference type="ARBA" id="ARBA00007921"/>
    </source>
</evidence>
<dbReference type="AlphaFoldDB" id="A0A836C977"/>
<dbReference type="NCBIfam" id="TIGR00436">
    <property type="entry name" value="era"/>
    <property type="match status" value="1"/>
</dbReference>
<comment type="caution">
    <text evidence="10">The sequence shown here is derived from an EMBL/GenBank/DDBJ whole genome shotgun (WGS) entry which is preliminary data.</text>
</comment>
<dbReference type="EMBL" id="JAFCMP010000522">
    <property type="protein sequence ID" value="KAG5177775.1"/>
    <property type="molecule type" value="Genomic_DNA"/>
</dbReference>
<feature type="region of interest" description="G4" evidence="6">
    <location>
        <begin position="140"/>
        <end position="143"/>
    </location>
</feature>
<gene>
    <name evidence="10" type="ORF">JKP88DRAFT_264956</name>
</gene>
<dbReference type="PANTHER" id="PTHR42698">
    <property type="entry name" value="GTPASE ERA"/>
    <property type="match status" value="1"/>
</dbReference>
<dbReference type="CDD" id="cd22534">
    <property type="entry name" value="KH-II_Era"/>
    <property type="match status" value="1"/>
</dbReference>
<dbReference type="FunFam" id="3.30.300.20:FF:000003">
    <property type="entry name" value="GTPase Era"/>
    <property type="match status" value="1"/>
</dbReference>
<keyword evidence="11" id="KW-1185">Reference proteome</keyword>
<evidence type="ECO:0000256" key="2">
    <source>
        <dbReference type="ARBA" id="ARBA00022741"/>
    </source>
</evidence>
<dbReference type="InterPro" id="IPR030388">
    <property type="entry name" value="G_ERA_dom"/>
</dbReference>
<evidence type="ECO:0000259" key="9">
    <source>
        <dbReference type="PROSITE" id="PS51713"/>
    </source>
</evidence>
<dbReference type="PROSITE" id="PS51713">
    <property type="entry name" value="G_ERA"/>
    <property type="match status" value="1"/>
</dbReference>
<organism evidence="10 11">
    <name type="scientific">Tribonema minus</name>
    <dbReference type="NCBI Taxonomy" id="303371"/>
    <lineage>
        <taxon>Eukaryota</taxon>
        <taxon>Sar</taxon>
        <taxon>Stramenopiles</taxon>
        <taxon>Ochrophyta</taxon>
        <taxon>PX clade</taxon>
        <taxon>Xanthophyceae</taxon>
        <taxon>Tribonematales</taxon>
        <taxon>Tribonemataceae</taxon>
        <taxon>Tribonema</taxon>
    </lineage>
</organism>
<dbReference type="GO" id="GO:0000028">
    <property type="term" value="P:ribosomal small subunit assembly"/>
    <property type="evidence" value="ECO:0007669"/>
    <property type="project" value="TreeGrafter"/>
</dbReference>
<comment type="similarity">
    <text evidence="1 6 7">Belongs to the TRAFAC class TrmE-Era-EngA-EngB-Septin-like GTPase superfamily. Era GTPase family.</text>
</comment>
<dbReference type="InterPro" id="IPR027417">
    <property type="entry name" value="P-loop_NTPase"/>
</dbReference>
<evidence type="ECO:0000256" key="5">
    <source>
        <dbReference type="PROSITE-ProRule" id="PRU00118"/>
    </source>
</evidence>
<dbReference type="InterPro" id="IPR005225">
    <property type="entry name" value="Small_GTP-bd"/>
</dbReference>
<evidence type="ECO:0000313" key="11">
    <source>
        <dbReference type="Proteomes" id="UP000664859"/>
    </source>
</evidence>
<dbReference type="Proteomes" id="UP000664859">
    <property type="component" value="Unassembled WGS sequence"/>
</dbReference>
<dbReference type="CDD" id="cd04163">
    <property type="entry name" value="Era"/>
    <property type="match status" value="1"/>
</dbReference>
<evidence type="ECO:0000256" key="4">
    <source>
        <dbReference type="ARBA" id="ARBA00023134"/>
    </source>
</evidence>
<dbReference type="Gene3D" id="3.30.300.20">
    <property type="match status" value="1"/>
</dbReference>
<feature type="region of interest" description="G5" evidence="6">
    <location>
        <begin position="184"/>
        <end position="186"/>
    </location>
</feature>
<keyword evidence="3 5" id="KW-0694">RNA-binding</keyword>
<sequence>MTPLFLRKGHKSKLVGQDVKEGFRTGFVTIIGSPNVGKSTLMNHMIGDRLSIVTPKAQTTRHRIMGIVTGEDYQVIYSDTPGVLLPKYELHEGMMAFVKEAIGDADVLLFLTDLFEKEFPDEDILNRINSMGKPLVVAINKIDLLPGGGGRVTLSDEKLEEVGSLEEITARWKEQLPTAHVCAISAAEGTGTEEMLKEISRHLPESPPLYAADTMSDRPMRFFASEIIREQVFTCMSQEIPYCSEVRLDRFKEQPDMIVIDATIVVMRETQKGMVIGKGGAKIKQMGIQAREALEQFFGQKVYLKLEVKVDKDWRKKTASLRAYGYLSS</sequence>
<reference evidence="10" key="1">
    <citation type="submission" date="2021-02" db="EMBL/GenBank/DDBJ databases">
        <title>First Annotated Genome of the Yellow-green Alga Tribonema minus.</title>
        <authorList>
            <person name="Mahan K.M."/>
        </authorList>
    </citation>
    <scope>NUCLEOTIDE SEQUENCE</scope>
    <source>
        <strain evidence="10">UTEX B ZZ1240</strain>
    </source>
</reference>
<dbReference type="PANTHER" id="PTHR42698:SF1">
    <property type="entry name" value="GTPASE ERA, MITOCHONDRIAL"/>
    <property type="match status" value="1"/>
</dbReference>
<feature type="region of interest" description="G3" evidence="6">
    <location>
        <begin position="79"/>
        <end position="82"/>
    </location>
</feature>
<proteinExistence type="inferred from homology"/>
<feature type="region of interest" description="G1" evidence="6">
    <location>
        <begin position="32"/>
        <end position="39"/>
    </location>
</feature>
<name>A0A836C977_9STRA</name>
<dbReference type="GO" id="GO:0019843">
    <property type="term" value="F:rRNA binding"/>
    <property type="evidence" value="ECO:0007669"/>
    <property type="project" value="TreeGrafter"/>
</dbReference>